<gene>
    <name evidence="1" type="ORF">ACCQ42_03035</name>
</gene>
<proteinExistence type="predicted"/>
<dbReference type="Pfam" id="PF09481">
    <property type="entry name" value="CRISPR_Cse1"/>
    <property type="match status" value="1"/>
</dbReference>
<dbReference type="Proteomes" id="UP001637994">
    <property type="component" value="Unassembled WGS sequence"/>
</dbReference>
<organism evidence="1 2">
    <name type="scientific">Anaerococcus kampingae</name>
    <dbReference type="NCBI Taxonomy" id="3115614"/>
    <lineage>
        <taxon>Bacteria</taxon>
        <taxon>Bacillati</taxon>
        <taxon>Bacillota</taxon>
        <taxon>Tissierellia</taxon>
        <taxon>Tissierellales</taxon>
        <taxon>Peptoniphilaceae</taxon>
        <taxon>Anaerococcus</taxon>
    </lineage>
</organism>
<reference evidence="1 2" key="1">
    <citation type="journal article" date="2025" name="Anaerobe">
        <title>Description of Anaerococcus kampingiae sp. nov., Anaerococcus groningensis sp. nov., Anaerococcus martiniensis sp. nov., and Anaerococcus cruorum sp. nov., isolated from human clinical specimens.</title>
        <authorList>
            <person name="Boiten K.E."/>
            <person name="Meijer J."/>
            <person name="van Wezel E.M."/>
            <person name="Veloo A.C.M."/>
        </authorList>
    </citation>
    <scope>NUCLEOTIDE SEQUENCE [LARGE SCALE GENOMIC DNA]</scope>
    <source>
        <strain evidence="1 2">ENR0874</strain>
    </source>
</reference>
<accession>A0ABW9MC22</accession>
<dbReference type="RefSeq" id="WP_410035327.1">
    <property type="nucleotide sequence ID" value="NZ_JBGMEF010000015.1"/>
</dbReference>
<sequence>MGRFNLIDDPWIEVLLDKKGSRKLVSLRQIFEKSADYIDICGDMHIQDFAVMRLVLAIMHTVFSRYDIDGNSYEYLKINDKMQQLEKVDEDDYEIYNDDLLDTWENIWKKGKFPQIIIDYLECWKDSFYLYDDKRPFYQVTDEYMSLDKIKGKTIGQISGKNINRTITESDNKVALFAPKSANENNKEILTNDEIARWLITFQSYTGLADKTVYGKEKYKRRNSKGWLYDLGAIFFKGSDLFETLMLNFVIYNKTADEYTYNIQKPAWELTDDELINFYLDFEKNIDNIAGLYTAYSRALFIDPNHKQEEPFSMKLIKLPEVNHADNFLEPMTLFKYNNTGENKGQFTPKKHPANQSMWRYFGQIKMSYENYESENIDAKSRKPGIIDWFDEISEIVDLEIISLVVLSLEDDGNATSWVPINEIYDRMNMNLDVFVDDLGEGWIFRINKMVDYTKKIVGGIYGGFLKDIEAIRNLKKSDFAKNKVEQMYAIIDKPFRDMIEAINKEDSMIDTEGKWKNDLNQLIYKEAKKVFEEAGAYDYTMKQIVSKDKDSKEKKEPANIATAFNKLCAILYKYGKEVDDGRK</sequence>
<evidence type="ECO:0000313" key="2">
    <source>
        <dbReference type="Proteomes" id="UP001637994"/>
    </source>
</evidence>
<keyword evidence="2" id="KW-1185">Reference proteome</keyword>
<comment type="caution">
    <text evidence="1">The sequence shown here is derived from an EMBL/GenBank/DDBJ whole genome shotgun (WGS) entry which is preliminary data.</text>
</comment>
<protein>
    <submittedName>
        <fullName evidence="1">Type I-E CRISPR-associated protein Cse1/CasA</fullName>
    </submittedName>
</protein>
<evidence type="ECO:0000313" key="1">
    <source>
        <dbReference type="EMBL" id="MFO3666744.1"/>
    </source>
</evidence>
<dbReference type="EMBL" id="JBGMEF010000015">
    <property type="protein sequence ID" value="MFO3666744.1"/>
    <property type="molecule type" value="Genomic_DNA"/>
</dbReference>
<dbReference type="InterPro" id="IPR013381">
    <property type="entry name" value="CRISPR-assoc_prot_Cse1"/>
</dbReference>
<dbReference type="Gene3D" id="1.10.132.100">
    <property type="match status" value="1"/>
</dbReference>
<name>A0ABW9MC22_9FIRM</name>